<evidence type="ECO:0000313" key="3">
    <source>
        <dbReference type="Proteomes" id="UP000825066"/>
    </source>
</evidence>
<evidence type="ECO:0000313" key="2">
    <source>
        <dbReference type="EMBL" id="BCX43595.1"/>
    </source>
</evidence>
<proteinExistence type="predicted"/>
<dbReference type="Pfam" id="PF03235">
    <property type="entry name" value="GmrSD_N"/>
    <property type="match status" value="1"/>
</dbReference>
<gene>
    <name evidence="2" type="ORF">STNY_R17930</name>
</gene>
<dbReference type="InterPro" id="IPR004919">
    <property type="entry name" value="GmrSD_N"/>
</dbReference>
<organism evidence="2 3">
    <name type="scientific">Stenotrophomonas pavanii</name>
    <dbReference type="NCBI Taxonomy" id="487698"/>
    <lineage>
        <taxon>Bacteria</taxon>
        <taxon>Pseudomonadati</taxon>
        <taxon>Pseudomonadota</taxon>
        <taxon>Gammaproteobacteria</taxon>
        <taxon>Lysobacterales</taxon>
        <taxon>Lysobacteraceae</taxon>
        <taxon>Stenotrophomonas</taxon>
    </lineage>
</organism>
<dbReference type="PANTHER" id="PTHR39639:SF1">
    <property type="entry name" value="DUF262 DOMAIN-CONTAINING PROTEIN"/>
    <property type="match status" value="1"/>
</dbReference>
<dbReference type="EMBL" id="AP024684">
    <property type="protein sequence ID" value="BCX43595.1"/>
    <property type="molecule type" value="Genomic_DNA"/>
</dbReference>
<accession>A0ABM7R1G4</accession>
<protein>
    <submittedName>
        <fullName evidence="2">DUF262 domain-containing protein</fullName>
    </submittedName>
</protein>
<dbReference type="PANTHER" id="PTHR39639">
    <property type="entry name" value="CHROMOSOME 16, WHOLE GENOME SHOTGUN SEQUENCE"/>
    <property type="match status" value="1"/>
</dbReference>
<keyword evidence="3" id="KW-1185">Reference proteome</keyword>
<dbReference type="Proteomes" id="UP000825066">
    <property type="component" value="Chromosome"/>
</dbReference>
<feature type="domain" description="GmrSD restriction endonucleases N-terminal" evidence="1">
    <location>
        <begin position="50"/>
        <end position="193"/>
    </location>
</feature>
<dbReference type="RefSeq" id="WP_130768164.1">
    <property type="nucleotide sequence ID" value="NZ_AP024684.1"/>
</dbReference>
<sequence>MISPTLNDLDDQNQFEQEEAVDGGSDGALARPYDPTQIRVEPKMFSLRNILDMIDEGEIDLAPDFQRLKVWSPGQKSRLIESVLLRIPLPAFYFAADNEGRLQVVDGVQRLSTIHDFVRGNKSFALVDLEYLSDEVGGRRFDDLRSTLWAKRINGTQIVVNVIDPQTPTAVKFDIFKRINTGGTPLNSQEIRHCMSKAPSRELLRELTATQEFSHATGNSLATNVRMADREVTLRVLAFSMFGLDKYYQCEGLDQFLNDATQVIDNNLSASQILQYSYHFTRAMRVAYDIFGEYAFRKWPYEHNRRMPINRAIFEAVGTTLLMTPEDRLRPHSQIREEYRALCSEDHDFISSVTQSTASAGSVALRFYKIGKVFVA</sequence>
<reference evidence="2 3" key="1">
    <citation type="submission" date="2021-05" db="EMBL/GenBank/DDBJ databases">
        <title>Complete Genome Sequence of Stenotrophomonas pavanii strain Y.</title>
        <authorList>
            <person name="Dohra H."/>
            <person name="Mohad Din A.R.J."/>
            <person name="Suzuki K."/>
            <person name="Fatma A."/>
            <person name="Honjyo M."/>
            <person name="Nishimura T."/>
            <person name="Moriuch R."/>
            <person name="Masuda K."/>
            <person name="Minoura A."/>
            <person name="Tashiro Y."/>
            <person name="Futamata H."/>
        </authorList>
    </citation>
    <scope>NUCLEOTIDE SEQUENCE [LARGE SCALE GENOMIC DNA]</scope>
    <source>
        <strain evidence="3">Y</strain>
    </source>
</reference>
<name>A0ABM7R1G4_9GAMM</name>
<evidence type="ECO:0000259" key="1">
    <source>
        <dbReference type="Pfam" id="PF03235"/>
    </source>
</evidence>